<reference evidence="2 5" key="2">
    <citation type="submission" date="2020-08" db="EMBL/GenBank/DDBJ databases">
        <title>Clostridia isolated from Swiss meat.</title>
        <authorList>
            <person name="Wambui J."/>
            <person name="Stevens M.J.A."/>
            <person name="Stephan R."/>
        </authorList>
    </citation>
    <scope>NUCLEOTIDE SEQUENCE [LARGE SCALE GENOMIC DNA]</scope>
    <source>
        <strain evidence="2 5">CM001</strain>
    </source>
</reference>
<feature type="transmembrane region" description="Helical" evidence="1">
    <location>
        <begin position="6"/>
        <end position="26"/>
    </location>
</feature>
<reference evidence="3 4" key="1">
    <citation type="submission" date="2016-10" db="EMBL/GenBank/DDBJ databases">
        <authorList>
            <person name="de Groot N.N."/>
        </authorList>
    </citation>
    <scope>NUCLEOTIDE SEQUENCE [LARGE SCALE GENOMIC DNA]</scope>
    <source>
        <strain evidence="3 4">DSM 12272</strain>
    </source>
</reference>
<dbReference type="GeneID" id="65310825"/>
<gene>
    <name evidence="2" type="ORF">H7E68_15835</name>
    <name evidence="3" type="ORF">SAMN04488529_101611</name>
</gene>
<proteinExistence type="predicted"/>
<dbReference type="Proteomes" id="UP000198597">
    <property type="component" value="Unassembled WGS sequence"/>
</dbReference>
<protein>
    <submittedName>
        <fullName evidence="3">Uncharacterized protein</fullName>
    </submittedName>
</protein>
<evidence type="ECO:0000256" key="1">
    <source>
        <dbReference type="SAM" id="Phobius"/>
    </source>
</evidence>
<dbReference type="STRING" id="94869.SAMN04488529_101611"/>
<sequence length="119" mass="13866">MKNKKNFIITLTILITFMQGIILFIVRNNKIEESKPVISSAEVDPIYIKDIDKSLSNLKNYNLTNIKREGTGWIINIKINGAKEEVLYDLKLLENFIIKSYNMTFNNNRVELELELKSK</sequence>
<dbReference type="AlphaFoldDB" id="A0A1H0MXS4"/>
<dbReference type="RefSeq" id="WP_139164808.1">
    <property type="nucleotide sequence ID" value="NZ_CP071376.1"/>
</dbReference>
<keyword evidence="4" id="KW-1185">Reference proteome</keyword>
<evidence type="ECO:0000313" key="3">
    <source>
        <dbReference type="EMBL" id="SDO85207.1"/>
    </source>
</evidence>
<dbReference type="EMBL" id="FNJM01000001">
    <property type="protein sequence ID" value="SDO85207.1"/>
    <property type="molecule type" value="Genomic_DNA"/>
</dbReference>
<evidence type="ECO:0000313" key="4">
    <source>
        <dbReference type="Proteomes" id="UP000198597"/>
    </source>
</evidence>
<dbReference type="Proteomes" id="UP000585258">
    <property type="component" value="Unassembled WGS sequence"/>
</dbReference>
<keyword evidence="1" id="KW-1133">Transmembrane helix</keyword>
<name>A0A1H0MXS4_9CLOT</name>
<evidence type="ECO:0000313" key="5">
    <source>
        <dbReference type="Proteomes" id="UP000585258"/>
    </source>
</evidence>
<keyword evidence="1" id="KW-0472">Membrane</keyword>
<evidence type="ECO:0000313" key="2">
    <source>
        <dbReference type="EMBL" id="MBB6716175.1"/>
    </source>
</evidence>
<dbReference type="EMBL" id="JACKWY010000012">
    <property type="protein sequence ID" value="MBB6716175.1"/>
    <property type="molecule type" value="Genomic_DNA"/>
</dbReference>
<organism evidence="3 4">
    <name type="scientific">Clostridium gasigenes</name>
    <dbReference type="NCBI Taxonomy" id="94869"/>
    <lineage>
        <taxon>Bacteria</taxon>
        <taxon>Bacillati</taxon>
        <taxon>Bacillota</taxon>
        <taxon>Clostridia</taxon>
        <taxon>Eubacteriales</taxon>
        <taxon>Clostridiaceae</taxon>
        <taxon>Clostridium</taxon>
    </lineage>
</organism>
<keyword evidence="1" id="KW-0812">Transmembrane</keyword>
<accession>A0A1H0MXS4</accession>